<evidence type="ECO:0000256" key="3">
    <source>
        <dbReference type="SAM" id="SignalP"/>
    </source>
</evidence>
<dbReference type="Pfam" id="PF00041">
    <property type="entry name" value="fn3"/>
    <property type="match status" value="3"/>
</dbReference>
<feature type="signal peptide" evidence="3">
    <location>
        <begin position="1"/>
        <end position="18"/>
    </location>
</feature>
<dbReference type="Gene3D" id="2.60.40.10">
    <property type="entry name" value="Immunoglobulins"/>
    <property type="match status" value="4"/>
</dbReference>
<reference evidence="5" key="2">
    <citation type="submission" date="2017-05" db="UniProtKB">
        <authorList>
            <consortium name="EnsemblMetazoa"/>
        </authorList>
    </citation>
    <scope>IDENTIFICATION</scope>
</reference>
<dbReference type="InterPro" id="IPR050991">
    <property type="entry name" value="ECM_Regulatory_Proteins"/>
</dbReference>
<dbReference type="eggNOG" id="KOG3513">
    <property type="taxonomic scope" value="Eukaryota"/>
</dbReference>
<dbReference type="PROSITE" id="PS50853">
    <property type="entry name" value="FN3"/>
    <property type="match status" value="3"/>
</dbReference>
<keyword evidence="3" id="KW-0732">Signal</keyword>
<dbReference type="InParanoid" id="A0A1X7VVH4"/>
<evidence type="ECO:0000259" key="4">
    <source>
        <dbReference type="PROSITE" id="PS50853"/>
    </source>
</evidence>
<dbReference type="Proteomes" id="UP000007879">
    <property type="component" value="Unassembled WGS sequence"/>
</dbReference>
<keyword evidence="1" id="KW-0677">Repeat</keyword>
<sequence length="921" mass="101400">MSLLVIVFLLVLIKPIAGGCPPSSGIYLMHRGECYPNGSYFHDAAIRTHYLMCVAPGSTLNGGQWVRAIDGDPVTCGSNSDTDPFRCNSLASPNASLSLYLPDGQSLLSEREGFYKCCLPTGCSDLNTNIITASIFRWAQIAEIKFELLSDMTMLPQQYALHAIKIGQMDHVFLLAATWYFETGDNSSNLTSVCNQQQNNCTVGSGVLLHTINGTYDYNVTITWNGENNNSGILNQANSNGDNVFRFYLQFGVSHENVVRNRYYTVTVPASTPSNLSITSETTSTISLSWNALGSIDADGYVVNVTIGTSIIQTVQIEGGNSNKTTLKGLASGTIYNITVRAYQQLLGPGSSAILGQTLLVIQSINWTLVSSIRQLSQTVYRIDCIVTTEIDPLIDIHWLVNGDIKNSSMFTLLNDETYNISLLINPDPLGVSVNVSCVAKNDGRAYSKFVKLHAPTGPPSDVQAFILDNDSIKVNWTSSGNNNGFAIEYITKDGSSNVTLTREFEITLYLPMNTYFIIVYSYVDLPSINGTSTMIMFDIPSPITSFVIFNISSSNATLKWTNENRSYITYYVVSLTPSCFEISPINKIISVNPHESTSIYNITFSALYSGMDYTAKVRAGNVLGESNSKTLNFSTISTIPLGEPNNILSNKTHNWITWDEVNCSMLNGRLIEYTVMITGVAHTTEEYFNIYNLLFLTVYNISIAATNSAGTGPFSAPITYIVQEPKQVNLILSVMGTTWAFISWSAPNNMPILYYEVKYNASESDNCSSMSMRLTTDSYYSTISSADTYVNITGLTANTLYCFAVRTYVNGYGEWSILANKTLLTLNNSNNASGSDNIFVGLGVSTGVLLLLLVASITINIMFIIIKCKSQAEQNVERDEPNHINMQVCEPYMIKTSPSQDQNFEQETSEQEDLYVYVPN</sequence>
<accession>A0A1X7VVH4</accession>
<protein>
    <recommendedName>
        <fullName evidence="4">Fibronectin type-III domain-containing protein</fullName>
    </recommendedName>
</protein>
<keyword evidence="2" id="KW-0812">Transmembrane</keyword>
<organism evidence="5">
    <name type="scientific">Amphimedon queenslandica</name>
    <name type="common">Sponge</name>
    <dbReference type="NCBI Taxonomy" id="400682"/>
    <lineage>
        <taxon>Eukaryota</taxon>
        <taxon>Metazoa</taxon>
        <taxon>Porifera</taxon>
        <taxon>Demospongiae</taxon>
        <taxon>Heteroscleromorpha</taxon>
        <taxon>Haplosclerida</taxon>
        <taxon>Niphatidae</taxon>
        <taxon>Amphimedon</taxon>
    </lineage>
</organism>
<keyword evidence="2" id="KW-1133">Transmembrane helix</keyword>
<dbReference type="AlphaFoldDB" id="A0A1X7VVH4"/>
<dbReference type="SMART" id="SM00060">
    <property type="entry name" value="FN3"/>
    <property type="match status" value="5"/>
</dbReference>
<dbReference type="InterPro" id="IPR013783">
    <property type="entry name" value="Ig-like_fold"/>
</dbReference>
<keyword evidence="6" id="KW-1185">Reference proteome</keyword>
<name>A0A1X7VVH4_AMPQE</name>
<gene>
    <name evidence="5" type="primary">109590942</name>
</gene>
<dbReference type="CDD" id="cd00063">
    <property type="entry name" value="FN3"/>
    <property type="match status" value="4"/>
</dbReference>
<feature type="transmembrane region" description="Helical" evidence="2">
    <location>
        <begin position="839"/>
        <end position="867"/>
    </location>
</feature>
<keyword evidence="2" id="KW-0472">Membrane</keyword>
<evidence type="ECO:0000313" key="5">
    <source>
        <dbReference type="EnsemblMetazoa" id="Aqu2.1.43874_001"/>
    </source>
</evidence>
<feature type="chain" id="PRO_5012643351" description="Fibronectin type-III domain-containing protein" evidence="3">
    <location>
        <begin position="19"/>
        <end position="921"/>
    </location>
</feature>
<evidence type="ECO:0000256" key="1">
    <source>
        <dbReference type="ARBA" id="ARBA00022737"/>
    </source>
</evidence>
<dbReference type="PANTHER" id="PTHR46708">
    <property type="entry name" value="TENASCIN"/>
    <property type="match status" value="1"/>
</dbReference>
<proteinExistence type="predicted"/>
<feature type="domain" description="Fibronectin type-III" evidence="4">
    <location>
        <begin position="540"/>
        <end position="642"/>
    </location>
</feature>
<reference evidence="6" key="1">
    <citation type="journal article" date="2010" name="Nature">
        <title>The Amphimedon queenslandica genome and the evolution of animal complexity.</title>
        <authorList>
            <person name="Srivastava M."/>
            <person name="Simakov O."/>
            <person name="Chapman J."/>
            <person name="Fahey B."/>
            <person name="Gauthier M.E."/>
            <person name="Mitros T."/>
            <person name="Richards G.S."/>
            <person name="Conaco C."/>
            <person name="Dacre M."/>
            <person name="Hellsten U."/>
            <person name="Larroux C."/>
            <person name="Putnam N.H."/>
            <person name="Stanke M."/>
            <person name="Adamska M."/>
            <person name="Darling A."/>
            <person name="Degnan S.M."/>
            <person name="Oakley T.H."/>
            <person name="Plachetzki D.C."/>
            <person name="Zhai Y."/>
            <person name="Adamski M."/>
            <person name="Calcino A."/>
            <person name="Cummins S.F."/>
            <person name="Goodstein D.M."/>
            <person name="Harris C."/>
            <person name="Jackson D.J."/>
            <person name="Leys S.P."/>
            <person name="Shu S."/>
            <person name="Woodcroft B.J."/>
            <person name="Vervoort M."/>
            <person name="Kosik K.S."/>
            <person name="Manning G."/>
            <person name="Degnan B.M."/>
            <person name="Rokhsar D.S."/>
        </authorList>
    </citation>
    <scope>NUCLEOTIDE SEQUENCE [LARGE SCALE GENOMIC DNA]</scope>
</reference>
<dbReference type="STRING" id="400682.A0A1X7VVH4"/>
<dbReference type="KEGG" id="aqu:109590942"/>
<evidence type="ECO:0000256" key="2">
    <source>
        <dbReference type="SAM" id="Phobius"/>
    </source>
</evidence>
<evidence type="ECO:0000313" key="6">
    <source>
        <dbReference type="Proteomes" id="UP000007879"/>
    </source>
</evidence>
<feature type="domain" description="Fibronectin type-III" evidence="4">
    <location>
        <begin position="725"/>
        <end position="829"/>
    </location>
</feature>
<dbReference type="PANTHER" id="PTHR46708:SF2">
    <property type="entry name" value="FIBRONECTIN TYPE-III DOMAIN-CONTAINING PROTEIN"/>
    <property type="match status" value="1"/>
</dbReference>
<dbReference type="EnsemblMetazoa" id="Aqu2.1.43874_001">
    <property type="protein sequence ID" value="Aqu2.1.43874_001"/>
    <property type="gene ID" value="Aqu2.1.43874"/>
</dbReference>
<dbReference type="InterPro" id="IPR036116">
    <property type="entry name" value="FN3_sf"/>
</dbReference>
<dbReference type="EnsemblMetazoa" id="XM_020006795.1">
    <property type="protein sequence ID" value="XP_019862354.1"/>
    <property type="gene ID" value="LOC109590942"/>
</dbReference>
<feature type="domain" description="Fibronectin type-III" evidence="4">
    <location>
        <begin position="272"/>
        <end position="361"/>
    </location>
</feature>
<dbReference type="InterPro" id="IPR003961">
    <property type="entry name" value="FN3_dom"/>
</dbReference>
<dbReference type="SUPFAM" id="SSF49265">
    <property type="entry name" value="Fibronectin type III"/>
    <property type="match status" value="4"/>
</dbReference>